<evidence type="ECO:0000313" key="4">
    <source>
        <dbReference type="Proteomes" id="UP000533476"/>
    </source>
</evidence>
<organism evidence="3 4">
    <name type="scientific">Sulfobacillus harzensis</name>
    <dbReference type="NCBI Taxonomy" id="2729629"/>
    <lineage>
        <taxon>Bacteria</taxon>
        <taxon>Bacillati</taxon>
        <taxon>Bacillota</taxon>
        <taxon>Clostridia</taxon>
        <taxon>Eubacteriales</taxon>
        <taxon>Clostridiales Family XVII. Incertae Sedis</taxon>
        <taxon>Sulfobacillus</taxon>
    </lineage>
</organism>
<accession>A0A7Y0Q316</accession>
<comment type="caution">
    <text evidence="3">The sequence shown here is derived from an EMBL/GenBank/DDBJ whole genome shotgun (WGS) entry which is preliminary data.</text>
</comment>
<proteinExistence type="predicted"/>
<dbReference type="InterPro" id="IPR036869">
    <property type="entry name" value="J_dom_sf"/>
</dbReference>
<dbReference type="SUPFAM" id="SSF57845">
    <property type="entry name" value="B-box zinc-binding domain"/>
    <property type="match status" value="1"/>
</dbReference>
<dbReference type="Gene3D" id="1.10.287.110">
    <property type="entry name" value="DnaJ domain"/>
    <property type="match status" value="1"/>
</dbReference>
<evidence type="ECO:0000256" key="2">
    <source>
        <dbReference type="SAM" id="MobiDB-lite"/>
    </source>
</evidence>
<gene>
    <name evidence="3" type="ORF">HIJ39_12280</name>
</gene>
<feature type="region of interest" description="Disordered" evidence="2">
    <location>
        <begin position="48"/>
        <end position="72"/>
    </location>
</feature>
<protein>
    <submittedName>
        <fullName evidence="3">J domain-containing protein</fullName>
    </submittedName>
</protein>
<evidence type="ECO:0000256" key="1">
    <source>
        <dbReference type="ARBA" id="ARBA00022705"/>
    </source>
</evidence>
<feature type="compositionally biased region" description="Pro residues" evidence="2">
    <location>
        <begin position="54"/>
        <end position="67"/>
    </location>
</feature>
<dbReference type="SUPFAM" id="SSF46565">
    <property type="entry name" value="Chaperone J-domain"/>
    <property type="match status" value="1"/>
</dbReference>
<name>A0A7Y0Q316_9FIRM</name>
<keyword evidence="1" id="KW-0235">DNA replication</keyword>
<dbReference type="GO" id="GO:0006260">
    <property type="term" value="P:DNA replication"/>
    <property type="evidence" value="ECO:0007669"/>
    <property type="project" value="UniProtKB-KW"/>
</dbReference>
<reference evidence="3 4" key="1">
    <citation type="submission" date="2020-04" db="EMBL/GenBank/DDBJ databases">
        <authorList>
            <person name="Zhang R."/>
            <person name="Schippers A."/>
        </authorList>
    </citation>
    <scope>NUCLEOTIDE SEQUENCE [LARGE SCALE GENOMIC DNA]</scope>
    <source>
        <strain evidence="3 4">DSM 109850</strain>
    </source>
</reference>
<dbReference type="AlphaFoldDB" id="A0A7Y0Q316"/>
<sequence>MEMVRAQYLRLVRQNHPDQYQGNPGAQARHEEIMKEVTWAYREIIEGRARAKTVPPPRPPGPRPSRPAPNMKDLQCHAHGRWAVGFCTVCGTPLCSRCDEALTGYCSAHRPGAFWS</sequence>
<dbReference type="EMBL" id="JABBVZ010000040">
    <property type="protein sequence ID" value="NMP23117.1"/>
    <property type="molecule type" value="Genomic_DNA"/>
</dbReference>
<keyword evidence="4" id="KW-1185">Reference proteome</keyword>
<dbReference type="Proteomes" id="UP000533476">
    <property type="component" value="Unassembled WGS sequence"/>
</dbReference>
<evidence type="ECO:0000313" key="3">
    <source>
        <dbReference type="EMBL" id="NMP23117.1"/>
    </source>
</evidence>